<protein>
    <submittedName>
        <fullName evidence="6">Transferase hexapeptide repeat containing protein</fullName>
    </submittedName>
</protein>
<dbReference type="AlphaFoldDB" id="A0A212L7M4"/>
<feature type="transmembrane region" description="Helical" evidence="5">
    <location>
        <begin position="21"/>
        <end position="40"/>
    </location>
</feature>
<dbReference type="Pfam" id="PF00132">
    <property type="entry name" value="Hexapep"/>
    <property type="match status" value="1"/>
</dbReference>
<evidence type="ECO:0000256" key="4">
    <source>
        <dbReference type="ARBA" id="ARBA00023315"/>
    </source>
</evidence>
<reference evidence="6" key="1">
    <citation type="submission" date="2016-08" db="EMBL/GenBank/DDBJ databases">
        <authorList>
            <person name="Seilhamer J.J."/>
        </authorList>
    </citation>
    <scope>NUCLEOTIDE SEQUENCE</scope>
    <source>
        <strain evidence="6">86-1</strain>
    </source>
</reference>
<keyword evidence="2 6" id="KW-0808">Transferase</keyword>
<dbReference type="CDD" id="cd04647">
    <property type="entry name" value="LbH_MAT_like"/>
    <property type="match status" value="1"/>
</dbReference>
<name>A0A212L7M4_9BACT</name>
<dbReference type="InterPro" id="IPR011004">
    <property type="entry name" value="Trimer_LpxA-like_sf"/>
</dbReference>
<dbReference type="InterPro" id="IPR018357">
    <property type="entry name" value="Hexapep_transf_CS"/>
</dbReference>
<evidence type="ECO:0000256" key="3">
    <source>
        <dbReference type="ARBA" id="ARBA00022737"/>
    </source>
</evidence>
<dbReference type="Gene3D" id="2.160.10.10">
    <property type="entry name" value="Hexapeptide repeat proteins"/>
    <property type="match status" value="1"/>
</dbReference>
<dbReference type="PANTHER" id="PTHR23416:SF23">
    <property type="entry name" value="ACETYLTRANSFERASE C18B11.09C-RELATED"/>
    <property type="match status" value="1"/>
</dbReference>
<gene>
    <name evidence="6" type="ORF">KL86DES1_21323</name>
</gene>
<keyword evidence="4" id="KW-0012">Acyltransferase</keyword>
<evidence type="ECO:0000256" key="2">
    <source>
        <dbReference type="ARBA" id="ARBA00022679"/>
    </source>
</evidence>
<evidence type="ECO:0000313" key="6">
    <source>
        <dbReference type="EMBL" id="SCM73477.1"/>
    </source>
</evidence>
<dbReference type="SUPFAM" id="SSF51161">
    <property type="entry name" value="Trimeric LpxA-like enzymes"/>
    <property type="match status" value="1"/>
</dbReference>
<organism evidence="6">
    <name type="scientific">uncultured Desulfovibrio sp</name>
    <dbReference type="NCBI Taxonomy" id="167968"/>
    <lineage>
        <taxon>Bacteria</taxon>
        <taxon>Pseudomonadati</taxon>
        <taxon>Thermodesulfobacteriota</taxon>
        <taxon>Desulfovibrionia</taxon>
        <taxon>Desulfovibrionales</taxon>
        <taxon>Desulfovibrionaceae</taxon>
        <taxon>Desulfovibrio</taxon>
        <taxon>environmental samples</taxon>
    </lineage>
</organism>
<dbReference type="EMBL" id="FMJC01000002">
    <property type="protein sequence ID" value="SCM73477.1"/>
    <property type="molecule type" value="Genomic_DNA"/>
</dbReference>
<keyword evidence="3" id="KW-0677">Repeat</keyword>
<keyword evidence="5" id="KW-0812">Transmembrane</keyword>
<proteinExistence type="inferred from homology"/>
<evidence type="ECO:0000256" key="1">
    <source>
        <dbReference type="ARBA" id="ARBA00007274"/>
    </source>
</evidence>
<dbReference type="RefSeq" id="WP_012624049.1">
    <property type="nucleotide sequence ID" value="NZ_LT608333.1"/>
</dbReference>
<keyword evidence="5" id="KW-1133">Transmembrane helix</keyword>
<dbReference type="InterPro" id="IPR051159">
    <property type="entry name" value="Hexapeptide_acetyltransf"/>
</dbReference>
<accession>A0A212L7M4</accession>
<dbReference type="InterPro" id="IPR001451">
    <property type="entry name" value="Hexapep"/>
</dbReference>
<comment type="similarity">
    <text evidence="1">Belongs to the transferase hexapeptide repeat family.</text>
</comment>
<keyword evidence="5" id="KW-0472">Membrane</keyword>
<dbReference type="PANTHER" id="PTHR23416">
    <property type="entry name" value="SIALIC ACID SYNTHASE-RELATED"/>
    <property type="match status" value="1"/>
</dbReference>
<sequence length="223" mass="24192">MNLKNKLISLLFNTLKMCRNVYIFFSTQYNTIFFKLWAIASRVPFGSKLQCCGRVILDCLPATVSLGNNIIFVSDSVRCTATTVYGPSRLRTFAPTARIEIADGVGMNAISITARSRTIHIGENTMFAPNCTVVDSDFHSLWPPEGRICNPGMEQDADVHIGKNCWIGMQSIILKGVTIGDGSVVAAGSVVTRDIPPNVLAAGVPARVLRPLNDNEGNTCVLV</sequence>
<dbReference type="PROSITE" id="PS00101">
    <property type="entry name" value="HEXAPEP_TRANSFERASES"/>
    <property type="match status" value="1"/>
</dbReference>
<evidence type="ECO:0000256" key="5">
    <source>
        <dbReference type="SAM" id="Phobius"/>
    </source>
</evidence>
<dbReference type="GO" id="GO:0008374">
    <property type="term" value="F:O-acyltransferase activity"/>
    <property type="evidence" value="ECO:0007669"/>
    <property type="project" value="TreeGrafter"/>
</dbReference>